<feature type="transmembrane region" description="Helical" evidence="6">
    <location>
        <begin position="394"/>
        <end position="419"/>
    </location>
</feature>
<dbReference type="OrthoDB" id="9790149at2"/>
<sequence length="682" mass="72667">MRLVRDFRIALLEQQGHLFNWVPVCFGSGIGAYFSLRSEPTGLALATSAIGVLLLLFFARRKDLEFKVFLCLLGLVLAGFVWAGVRAHIVSAPVLDYRYYGAVEGRVAGLDRSTSDALRVTLVDVRLENIPPSKTPHRVRISLHSAAEGSLLRPGQLIGTTAYLSPPSGPVEPGGFDFQRHAWFQRLGAIGYTRVPIVALHPDPVGQPLFVLRMKLSRAIQSRMPEDVSGFAAAVTTGDRSAIPAEVLESLRISNLAHLLAISGLHMGLLAAFVFGCVRLGFALWPTVGLRWNGKKTAAIVALIASAVYLLLSGGSVSTQRAFVMTSVMLTAVLLDRRALSLRAVALAAIIVLLLRPESLLSPGFQMSFAATTALVAVFGALRDNEIGLGPRLLRPVSGLAISSLVAGLATAPIAALHFNHLAHYGLPANLLSVPVMGTIVVPSAVFAAVLSPFGLEEAPHWVMAKGLAWIQGVAAYFSSLGGARSYVVAPSGVVLPLVSLGALWVILWRHSARWGGAVVFAVALVIWARTDRPDILISENGGLVGIMTIDGRALSKAKGQGFTARVWLENDGLFPDQGFAASLWSEGKNTAMNASVGGGISIFHLAGKRAISSFDDCNPGDILVLAHSIDRQYDCTVFDSTSLAESGAVSITLGKLEPEVRTARKMSGQRLWHKAPPESVQ</sequence>
<protein>
    <submittedName>
        <fullName evidence="9">Competence protein ComEC</fullName>
    </submittedName>
</protein>
<dbReference type="PANTHER" id="PTHR30619:SF7">
    <property type="entry name" value="BETA-LACTAMASE DOMAIN PROTEIN"/>
    <property type="match status" value="1"/>
</dbReference>
<feature type="transmembrane region" description="Helical" evidence="6">
    <location>
        <begin position="259"/>
        <end position="285"/>
    </location>
</feature>
<keyword evidence="3 6" id="KW-0812">Transmembrane</keyword>
<dbReference type="Pfam" id="PF13567">
    <property type="entry name" value="DUF4131"/>
    <property type="match status" value="1"/>
</dbReference>
<dbReference type="NCBIfam" id="TIGR00360">
    <property type="entry name" value="ComEC_N-term"/>
    <property type="match status" value="1"/>
</dbReference>
<comment type="subcellular location">
    <subcellularLocation>
        <location evidence="1">Cell membrane</location>
        <topology evidence="1">Multi-pass membrane protein</topology>
    </subcellularLocation>
</comment>
<feature type="transmembrane region" description="Helical" evidence="6">
    <location>
        <begin position="43"/>
        <end position="60"/>
    </location>
</feature>
<dbReference type="RefSeq" id="WP_132859679.1">
    <property type="nucleotide sequence ID" value="NZ_SMGR01000001.1"/>
</dbReference>
<dbReference type="InterPro" id="IPR025405">
    <property type="entry name" value="DUF4131"/>
</dbReference>
<feature type="domain" description="DUF4131" evidence="8">
    <location>
        <begin position="42"/>
        <end position="195"/>
    </location>
</feature>
<evidence type="ECO:0000259" key="7">
    <source>
        <dbReference type="Pfam" id="PF03772"/>
    </source>
</evidence>
<evidence type="ECO:0000256" key="2">
    <source>
        <dbReference type="ARBA" id="ARBA00022475"/>
    </source>
</evidence>
<organism evidence="9 10">
    <name type="scientific">Shimia isoporae</name>
    <dbReference type="NCBI Taxonomy" id="647720"/>
    <lineage>
        <taxon>Bacteria</taxon>
        <taxon>Pseudomonadati</taxon>
        <taxon>Pseudomonadota</taxon>
        <taxon>Alphaproteobacteria</taxon>
        <taxon>Rhodobacterales</taxon>
        <taxon>Roseobacteraceae</taxon>
    </lineage>
</organism>
<accession>A0A4R1NP92</accession>
<feature type="domain" description="ComEC/Rec2-related protein" evidence="7">
    <location>
        <begin position="236"/>
        <end position="511"/>
    </location>
</feature>
<feature type="transmembrane region" description="Helical" evidence="6">
    <location>
        <begin position="340"/>
        <end position="357"/>
    </location>
</feature>
<feature type="transmembrane region" description="Helical" evidence="6">
    <location>
        <begin position="487"/>
        <end position="508"/>
    </location>
</feature>
<dbReference type="InterPro" id="IPR052159">
    <property type="entry name" value="Competence_DNA_uptake"/>
</dbReference>
<feature type="transmembrane region" description="Helical" evidence="6">
    <location>
        <begin position="431"/>
        <end position="451"/>
    </location>
</feature>
<evidence type="ECO:0000256" key="1">
    <source>
        <dbReference type="ARBA" id="ARBA00004651"/>
    </source>
</evidence>
<keyword evidence="2" id="KW-1003">Cell membrane</keyword>
<evidence type="ECO:0000256" key="6">
    <source>
        <dbReference type="SAM" id="Phobius"/>
    </source>
</evidence>
<dbReference type="EMBL" id="SMGR01000001">
    <property type="protein sequence ID" value="TCL09659.1"/>
    <property type="molecule type" value="Genomic_DNA"/>
</dbReference>
<feature type="transmembrane region" description="Helical" evidence="6">
    <location>
        <begin position="363"/>
        <end position="382"/>
    </location>
</feature>
<dbReference type="InterPro" id="IPR004477">
    <property type="entry name" value="ComEC_N"/>
</dbReference>
<dbReference type="GO" id="GO:0005886">
    <property type="term" value="C:plasma membrane"/>
    <property type="evidence" value="ECO:0007669"/>
    <property type="project" value="UniProtKB-SubCell"/>
</dbReference>
<gene>
    <name evidence="9" type="ORF">BXY66_1715</name>
</gene>
<dbReference type="AlphaFoldDB" id="A0A4R1NP92"/>
<evidence type="ECO:0000313" key="10">
    <source>
        <dbReference type="Proteomes" id="UP000295673"/>
    </source>
</evidence>
<name>A0A4R1NP92_9RHOB</name>
<dbReference type="Proteomes" id="UP000295673">
    <property type="component" value="Unassembled WGS sequence"/>
</dbReference>
<evidence type="ECO:0000256" key="4">
    <source>
        <dbReference type="ARBA" id="ARBA00022989"/>
    </source>
</evidence>
<keyword evidence="5 6" id="KW-0472">Membrane</keyword>
<evidence type="ECO:0000256" key="3">
    <source>
        <dbReference type="ARBA" id="ARBA00022692"/>
    </source>
</evidence>
<feature type="transmembrane region" description="Helical" evidence="6">
    <location>
        <begin position="297"/>
        <end position="319"/>
    </location>
</feature>
<dbReference type="PANTHER" id="PTHR30619">
    <property type="entry name" value="DNA INTERNALIZATION/COMPETENCE PROTEIN COMEC/REC2"/>
    <property type="match status" value="1"/>
</dbReference>
<dbReference type="Pfam" id="PF03772">
    <property type="entry name" value="Competence"/>
    <property type="match status" value="1"/>
</dbReference>
<comment type="caution">
    <text evidence="9">The sequence shown here is derived from an EMBL/GenBank/DDBJ whole genome shotgun (WGS) entry which is preliminary data.</text>
</comment>
<feature type="transmembrane region" description="Helical" evidence="6">
    <location>
        <begin position="18"/>
        <end position="36"/>
    </location>
</feature>
<evidence type="ECO:0000313" key="9">
    <source>
        <dbReference type="EMBL" id="TCL09659.1"/>
    </source>
</evidence>
<keyword evidence="4 6" id="KW-1133">Transmembrane helix</keyword>
<feature type="transmembrane region" description="Helical" evidence="6">
    <location>
        <begin position="66"/>
        <end position="85"/>
    </location>
</feature>
<keyword evidence="10" id="KW-1185">Reference proteome</keyword>
<reference evidence="9 10" key="1">
    <citation type="submission" date="2019-03" db="EMBL/GenBank/DDBJ databases">
        <title>Genomic Encyclopedia of Archaeal and Bacterial Type Strains, Phase II (KMG-II): from individual species to whole genera.</title>
        <authorList>
            <person name="Goeker M."/>
        </authorList>
    </citation>
    <scope>NUCLEOTIDE SEQUENCE [LARGE SCALE GENOMIC DNA]</scope>
    <source>
        <strain evidence="9 10">DSM 26433</strain>
    </source>
</reference>
<evidence type="ECO:0000256" key="5">
    <source>
        <dbReference type="ARBA" id="ARBA00023136"/>
    </source>
</evidence>
<evidence type="ECO:0000259" key="8">
    <source>
        <dbReference type="Pfam" id="PF13567"/>
    </source>
</evidence>
<proteinExistence type="predicted"/>